<gene>
    <name evidence="2" type="primary">UL3.5</name>
</gene>
<evidence type="ECO:0000313" key="2">
    <source>
        <dbReference type="EMBL" id="ACT88355.1"/>
    </source>
</evidence>
<accession>D1FXX9</accession>
<organism evidence="2 6">
    <name type="scientific">Feline herpesvirus 1</name>
    <name type="common">FeHV-1</name>
    <name type="synonym">Feline viral rhinotracheitis virus</name>
    <dbReference type="NCBI Taxonomy" id="10334"/>
    <lineage>
        <taxon>Viruses</taxon>
        <taxon>Duplodnaviria</taxon>
        <taxon>Heunggongvirae</taxon>
        <taxon>Peploviricota</taxon>
        <taxon>Herviviricetes</taxon>
        <taxon>Herpesvirales</taxon>
        <taxon>Orthoherpesviridae</taxon>
        <taxon>Alphaherpesvirinae</taxon>
        <taxon>Varicellovirus</taxon>
        <taxon>Varicellovirus felidalpha1</taxon>
    </lineage>
</organism>
<feature type="region of interest" description="Disordered" evidence="1">
    <location>
        <begin position="39"/>
        <end position="113"/>
    </location>
</feature>
<dbReference type="RefSeq" id="YP_003331578.1">
    <property type="nucleotide sequence ID" value="NC_013590.2"/>
</dbReference>
<reference evidence="3 5" key="3">
    <citation type="submission" date="2015-04" db="EMBL/GenBank/DDBJ databases">
        <title>Diversity among historical and modern clinical isolates of feline herpesvirus 1.</title>
        <authorList>
            <person name="Vaz P.K."/>
            <person name="Job N."/>
            <person name="Horsington J."/>
            <person name="Hartley C.A."/>
            <person name="Ficorilli N."/>
            <person name="Browning G.F."/>
            <person name="Devlin J.M."/>
        </authorList>
    </citation>
    <scope>NUCLEOTIDE SEQUENCE [LARGE SCALE GENOMIC DNA]</scope>
    <source>
        <strain evidence="3">Feligen</strain>
    </source>
</reference>
<reference evidence="4" key="4">
    <citation type="submission" date="2018-03" db="EMBL/GenBank/DDBJ databases">
        <title>Feline Herpesvirus 1 isolate HR-1.</title>
        <authorList>
            <person name="Tian J."/>
            <person name="Liu Y."/>
            <person name="Liu X."/>
            <person name="Sun X."/>
            <person name="Zhang J."/>
            <person name="Qu L."/>
        </authorList>
    </citation>
    <scope>NUCLEOTIDE SEQUENCE</scope>
    <source>
        <strain evidence="4">HR-1</strain>
    </source>
</reference>
<name>D1FXX9_FHV1</name>
<reference evidence="2" key="1">
    <citation type="submission" date="2009-12" db="EMBL/GenBank/DDBJ databases">
        <authorList>
            <person name="Tai S.-H."/>
            <person name="Niikura M."/>
            <person name="Cheng H.H."/>
            <person name="Kruger J.M."/>
            <person name="Wise A.G."/>
            <person name="Maes R.K."/>
        </authorList>
    </citation>
    <scope>NUCLEOTIDE SEQUENCE</scope>
    <source>
        <strain evidence="2">C-27</strain>
    </source>
</reference>
<proteinExistence type="evidence at transcript level"/>
<sequence length="181" mass="19415">MDKRSRSQVVNLFGVGRAASMEDYRKFLVNNPVAARKIASATGDPGKSDKTLKRRGSANTSEAVESTVSGSLALLGIHGSKSQPPSRANGGIEGSQRQPVSTSKPSSMRTCKGYQTRQSINAEVRTGSHVNASISTSGLTDPPRRRTLSGICCTRPQRTIGENGGIKQSNKFRTRQKSSRH</sequence>
<reference evidence="2 6" key="2">
    <citation type="journal article" date="2010" name="Virology">
        <title>Complete genomic sequence and an infectious BAC clone of feline herpesvirus-1 (FHV-1).</title>
        <authorList>
            <person name="Tai S.H."/>
            <person name="Niikura M."/>
            <person name="Cheng H.H."/>
            <person name="Kruger J.M."/>
            <person name="Wise A.G."/>
            <person name="Maes R.K."/>
        </authorList>
    </citation>
    <scope>NUCLEOTIDE SEQUENCE [LARGE SCALE GENOMIC DNA]</scope>
    <source>
        <strain evidence="2">C-27</strain>
    </source>
</reference>
<evidence type="ECO:0000313" key="5">
    <source>
        <dbReference type="Proteomes" id="UP000098246"/>
    </source>
</evidence>
<evidence type="ECO:0000313" key="4">
    <source>
        <dbReference type="EMBL" id="AVR53469.1"/>
    </source>
</evidence>
<protein>
    <submittedName>
        <fullName evidence="2">Protein V57</fullName>
    </submittedName>
</protein>
<evidence type="ECO:0000256" key="1">
    <source>
        <dbReference type="SAM" id="MobiDB-lite"/>
    </source>
</evidence>
<dbReference type="Proteomes" id="UP000149016">
    <property type="component" value="Segment"/>
</dbReference>
<feature type="compositionally biased region" description="Polar residues" evidence="1">
    <location>
        <begin position="95"/>
        <end position="113"/>
    </location>
</feature>
<dbReference type="EMBL" id="FJ478159">
    <property type="protein sequence ID" value="ACT88355.1"/>
    <property type="molecule type" value="Genomic_DNA"/>
</dbReference>
<feature type="compositionally biased region" description="Basic residues" evidence="1">
    <location>
        <begin position="170"/>
        <end position="181"/>
    </location>
</feature>
<dbReference type="Proteomes" id="UP000098246">
    <property type="component" value="Segment"/>
</dbReference>
<evidence type="ECO:0000313" key="6">
    <source>
        <dbReference type="Proteomes" id="UP000149016"/>
    </source>
</evidence>
<evidence type="ECO:0000313" key="3">
    <source>
        <dbReference type="EMBL" id="ANG65599.1"/>
    </source>
</evidence>
<dbReference type="EMBL" id="KR296657">
    <property type="protein sequence ID" value="ANG65599.1"/>
    <property type="molecule type" value="Genomic_DNA"/>
</dbReference>
<dbReference type="GeneID" id="8658588"/>
<feature type="region of interest" description="Disordered" evidence="1">
    <location>
        <begin position="155"/>
        <end position="181"/>
    </location>
</feature>
<feature type="compositionally biased region" description="Polar residues" evidence="1">
    <location>
        <begin position="57"/>
        <end position="70"/>
    </location>
</feature>
<dbReference type="KEGG" id="vg:8658588"/>
<keyword evidence="6" id="KW-1185">Reference proteome</keyword>
<organismHost>
    <name type="scientific">Felidae</name>
    <name type="common">cat family</name>
    <dbReference type="NCBI Taxonomy" id="9681"/>
</organismHost>
<dbReference type="EMBL" id="MH027358">
    <property type="protein sequence ID" value="AVR53469.1"/>
    <property type="molecule type" value="mRNA"/>
</dbReference>